<reference evidence="1 2" key="1">
    <citation type="submission" date="2015-09" db="EMBL/GenBank/DDBJ databases">
        <title>Atta colombica WGS genome.</title>
        <authorList>
            <person name="Nygaard S."/>
            <person name="Hu H."/>
            <person name="Boomsma J."/>
            <person name="Zhang G."/>
        </authorList>
    </citation>
    <scope>NUCLEOTIDE SEQUENCE [LARGE SCALE GENOMIC DNA]</scope>
    <source>
        <strain evidence="1">Treedump-2</strain>
        <tissue evidence="1">Whole body</tissue>
    </source>
</reference>
<accession>A0A195BLK1</accession>
<organism evidence="1 2">
    <name type="scientific">Atta colombica</name>
    <dbReference type="NCBI Taxonomy" id="520822"/>
    <lineage>
        <taxon>Eukaryota</taxon>
        <taxon>Metazoa</taxon>
        <taxon>Ecdysozoa</taxon>
        <taxon>Arthropoda</taxon>
        <taxon>Hexapoda</taxon>
        <taxon>Insecta</taxon>
        <taxon>Pterygota</taxon>
        <taxon>Neoptera</taxon>
        <taxon>Endopterygota</taxon>
        <taxon>Hymenoptera</taxon>
        <taxon>Apocrita</taxon>
        <taxon>Aculeata</taxon>
        <taxon>Formicoidea</taxon>
        <taxon>Formicidae</taxon>
        <taxon>Myrmicinae</taxon>
        <taxon>Atta</taxon>
    </lineage>
</organism>
<protein>
    <submittedName>
        <fullName evidence="1">Uncharacterized protein</fullName>
    </submittedName>
</protein>
<gene>
    <name evidence="1" type="ORF">ALC53_04026</name>
</gene>
<dbReference type="EMBL" id="KQ976440">
    <property type="protein sequence ID" value="KYM86565.1"/>
    <property type="molecule type" value="Genomic_DNA"/>
</dbReference>
<proteinExistence type="predicted"/>
<evidence type="ECO:0000313" key="1">
    <source>
        <dbReference type="EMBL" id="KYM86565.1"/>
    </source>
</evidence>
<name>A0A195BLK1_9HYME</name>
<dbReference type="AlphaFoldDB" id="A0A195BLK1"/>
<dbReference type="Proteomes" id="UP000078540">
    <property type="component" value="Unassembled WGS sequence"/>
</dbReference>
<evidence type="ECO:0000313" key="2">
    <source>
        <dbReference type="Proteomes" id="UP000078540"/>
    </source>
</evidence>
<sequence>MSPSALICCEGKQWWLRLAALVFRTCIIKRKEHHRVEHRRCHFHDVECRGKPNYTSVEVIKGCADSRQLLGRSELYGEEREVPASEKTVQARNRSWGNYYPFKIDTPAKQAAERSEFRDIAVKESVREMRGKEE</sequence>
<keyword evidence="2" id="KW-1185">Reference proteome</keyword>